<dbReference type="RefSeq" id="WP_305748906.1">
    <property type="nucleotide sequence ID" value="NZ_JAUZEE010000003.1"/>
</dbReference>
<evidence type="ECO:0000313" key="1">
    <source>
        <dbReference type="EMBL" id="MDP4300345.1"/>
    </source>
</evidence>
<sequence>MSDTAPAATLAHVALVSHVVALLQAAPPVAQRVSRRFGRPVPEGIADAVGVAVGDSAGKALLCSGAPLDWTCLLDLSCAARADAGQAADEAVGALVVRVHRRLRSAESIAGLRAAGFELMPDLRLRPDDDDLAERIGAVNLSLSVRWRGADDDLSFIQT</sequence>
<proteinExistence type="predicted"/>
<accession>A0ABT9G1P5</accession>
<comment type="caution">
    <text evidence="1">The sequence shown here is derived from an EMBL/GenBank/DDBJ whole genome shotgun (WGS) entry which is preliminary data.</text>
</comment>
<name>A0ABT9G1P5_LEPDI</name>
<gene>
    <name evidence="1" type="ORF">Q8X39_06820</name>
</gene>
<dbReference type="Proteomes" id="UP001235760">
    <property type="component" value="Unassembled WGS sequence"/>
</dbReference>
<keyword evidence="2" id="KW-1185">Reference proteome</keyword>
<evidence type="ECO:0000313" key="2">
    <source>
        <dbReference type="Proteomes" id="UP001235760"/>
    </source>
</evidence>
<organism evidence="1 2">
    <name type="scientific">Leptothrix discophora</name>
    <dbReference type="NCBI Taxonomy" id="89"/>
    <lineage>
        <taxon>Bacteria</taxon>
        <taxon>Pseudomonadati</taxon>
        <taxon>Pseudomonadota</taxon>
        <taxon>Betaproteobacteria</taxon>
        <taxon>Burkholderiales</taxon>
        <taxon>Sphaerotilaceae</taxon>
        <taxon>Leptothrix</taxon>
    </lineage>
</organism>
<dbReference type="EMBL" id="JAUZEE010000003">
    <property type="protein sequence ID" value="MDP4300345.1"/>
    <property type="molecule type" value="Genomic_DNA"/>
</dbReference>
<reference evidence="1 2" key="1">
    <citation type="submission" date="2023-08" db="EMBL/GenBank/DDBJ databases">
        <authorList>
            <person name="Roldan D.M."/>
            <person name="Menes R.J."/>
        </authorList>
    </citation>
    <scope>NUCLEOTIDE SEQUENCE [LARGE SCALE GENOMIC DNA]</scope>
    <source>
        <strain evidence="1 2">CCM 2812</strain>
    </source>
</reference>
<protein>
    <submittedName>
        <fullName evidence="1">Uncharacterized protein</fullName>
    </submittedName>
</protein>